<dbReference type="Proteomes" id="UP000703269">
    <property type="component" value="Unassembled WGS sequence"/>
</dbReference>
<name>A0A9P3GHC4_9APHY</name>
<evidence type="ECO:0000259" key="6">
    <source>
        <dbReference type="Pfam" id="PF01494"/>
    </source>
</evidence>
<organism evidence="7 8">
    <name type="scientific">Phanerochaete sordida</name>
    <dbReference type="NCBI Taxonomy" id="48140"/>
    <lineage>
        <taxon>Eukaryota</taxon>
        <taxon>Fungi</taxon>
        <taxon>Dikarya</taxon>
        <taxon>Basidiomycota</taxon>
        <taxon>Agaricomycotina</taxon>
        <taxon>Agaricomycetes</taxon>
        <taxon>Polyporales</taxon>
        <taxon>Phanerochaetaceae</taxon>
        <taxon>Phanerochaete</taxon>
    </lineage>
</organism>
<dbReference type="InterPro" id="IPR036188">
    <property type="entry name" value="FAD/NAD-bd_sf"/>
</dbReference>
<reference evidence="7 8" key="1">
    <citation type="submission" date="2021-08" db="EMBL/GenBank/DDBJ databases">
        <title>Draft Genome Sequence of Phanerochaete sordida strain YK-624.</title>
        <authorList>
            <person name="Mori T."/>
            <person name="Dohra H."/>
            <person name="Suzuki T."/>
            <person name="Kawagishi H."/>
            <person name="Hirai H."/>
        </authorList>
    </citation>
    <scope>NUCLEOTIDE SEQUENCE [LARGE SCALE GENOMIC DNA]</scope>
    <source>
        <strain evidence="7 8">YK-624</strain>
    </source>
</reference>
<gene>
    <name evidence="7" type="ORF">PsYK624_112090</name>
</gene>
<evidence type="ECO:0000256" key="3">
    <source>
        <dbReference type="ARBA" id="ARBA00022827"/>
    </source>
</evidence>
<dbReference type="AlphaFoldDB" id="A0A9P3GHC4"/>
<dbReference type="SUPFAM" id="SSF51905">
    <property type="entry name" value="FAD/NAD(P)-binding domain"/>
    <property type="match status" value="1"/>
</dbReference>
<dbReference type="PRINTS" id="PR00420">
    <property type="entry name" value="RNGMNOXGNASE"/>
</dbReference>
<dbReference type="Pfam" id="PF01494">
    <property type="entry name" value="FAD_binding_3"/>
    <property type="match status" value="1"/>
</dbReference>
<accession>A0A9P3GHC4</accession>
<dbReference type="PANTHER" id="PTHR13789">
    <property type="entry name" value="MONOOXYGENASE"/>
    <property type="match status" value="1"/>
</dbReference>
<dbReference type="EMBL" id="BPQB01000045">
    <property type="protein sequence ID" value="GJE95030.1"/>
    <property type="molecule type" value="Genomic_DNA"/>
</dbReference>
<keyword evidence="2" id="KW-0285">Flavoprotein</keyword>
<evidence type="ECO:0000256" key="1">
    <source>
        <dbReference type="ARBA" id="ARBA00007992"/>
    </source>
</evidence>
<comment type="similarity">
    <text evidence="1">Belongs to the paxM FAD-dependent monooxygenase family.</text>
</comment>
<proteinExistence type="inferred from homology"/>
<feature type="domain" description="FAD-binding" evidence="6">
    <location>
        <begin position="4"/>
        <end position="332"/>
    </location>
</feature>
<sequence>MSPTRVGVIGAGVAGPVIAMLLKQQGYDPVVYERLDALSDAGLGLGLQPNGMAVLARIPGLIEHIDGHRVDEFHFYSVLPEDHGLLGVSDHPRRLRAIKGIGAVSVQRPLLHRRLVEFARKLDVPVHFGHKLEALEQDDESVTVSFANGVKETFSFVVGCDGIHSNTRGCLFGETPADYTGLSQWGGLSPTPEFWKGKHAPADIYGNGAHMIVVPMSESLMIWAVSVREPESKEEWRSTDAAVSADFKANSPFARWGFGAGELVRNSLRIVRYGIYDRPELPTWHKGRVVLVGDAAHPTSPHLGMGANQSYEDVGLLADLLAAHNPGGAPPATATLEEVFAELERVRLPRTAELVRQARAQGDTRVVSGVEACIARNNYYRDVCNDPAKLRARFGIVDLEK</sequence>
<evidence type="ECO:0000256" key="5">
    <source>
        <dbReference type="ARBA" id="ARBA00023033"/>
    </source>
</evidence>
<dbReference type="Gene3D" id="3.50.50.60">
    <property type="entry name" value="FAD/NAD(P)-binding domain"/>
    <property type="match status" value="1"/>
</dbReference>
<evidence type="ECO:0000256" key="2">
    <source>
        <dbReference type="ARBA" id="ARBA00022630"/>
    </source>
</evidence>
<dbReference type="OrthoDB" id="47494at2759"/>
<evidence type="ECO:0000313" key="8">
    <source>
        <dbReference type="Proteomes" id="UP000703269"/>
    </source>
</evidence>
<keyword evidence="4" id="KW-0560">Oxidoreductase</keyword>
<comment type="caution">
    <text evidence="7">The sequence shown here is derived from an EMBL/GenBank/DDBJ whole genome shotgun (WGS) entry which is preliminary data.</text>
</comment>
<keyword evidence="3" id="KW-0274">FAD</keyword>
<keyword evidence="8" id="KW-1185">Reference proteome</keyword>
<evidence type="ECO:0000256" key="4">
    <source>
        <dbReference type="ARBA" id="ARBA00023002"/>
    </source>
</evidence>
<dbReference type="GO" id="GO:0004497">
    <property type="term" value="F:monooxygenase activity"/>
    <property type="evidence" value="ECO:0007669"/>
    <property type="project" value="UniProtKB-KW"/>
</dbReference>
<dbReference type="PANTHER" id="PTHR13789:SF309">
    <property type="entry name" value="PUTATIVE (AFU_ORTHOLOGUE AFUA_6G14510)-RELATED"/>
    <property type="match status" value="1"/>
</dbReference>
<keyword evidence="5 7" id="KW-0503">Monooxygenase</keyword>
<protein>
    <submittedName>
        <fullName evidence="7">FAD-dependent monooxygenase</fullName>
    </submittedName>
</protein>
<evidence type="ECO:0000313" key="7">
    <source>
        <dbReference type="EMBL" id="GJE95030.1"/>
    </source>
</evidence>
<dbReference type="InterPro" id="IPR002938">
    <property type="entry name" value="FAD-bd"/>
</dbReference>
<dbReference type="GO" id="GO:0071949">
    <property type="term" value="F:FAD binding"/>
    <property type="evidence" value="ECO:0007669"/>
    <property type="project" value="InterPro"/>
</dbReference>
<dbReference type="InterPro" id="IPR050493">
    <property type="entry name" value="FAD-dep_Monooxygenase_BioMet"/>
</dbReference>